<reference evidence="1" key="1">
    <citation type="submission" date="2017-05" db="UniProtKB">
        <authorList>
            <consortium name="EnsemblMetazoa"/>
        </authorList>
    </citation>
    <scope>IDENTIFICATION</scope>
</reference>
<evidence type="ECO:0000313" key="1">
    <source>
        <dbReference type="EnsemblMetazoa" id="Aqu2.1.14260_001"/>
    </source>
</evidence>
<sequence>YPLACGPAGLTSVCDIIVGYDSNRPPHYKLSSECNLSNRFTSIIIPVGITSIPNRYYQLILVVR</sequence>
<protein>
    <submittedName>
        <fullName evidence="1">Uncharacterized protein</fullName>
    </submittedName>
</protein>
<dbReference type="EnsemblMetazoa" id="Aqu2.1.14260_001">
    <property type="protein sequence ID" value="Aqu2.1.14260_001"/>
    <property type="gene ID" value="Aqu2.1.14260"/>
</dbReference>
<organism evidence="1">
    <name type="scientific">Amphimedon queenslandica</name>
    <name type="common">Sponge</name>
    <dbReference type="NCBI Taxonomy" id="400682"/>
    <lineage>
        <taxon>Eukaryota</taxon>
        <taxon>Metazoa</taxon>
        <taxon>Porifera</taxon>
        <taxon>Demospongiae</taxon>
        <taxon>Heteroscleromorpha</taxon>
        <taxon>Haplosclerida</taxon>
        <taxon>Niphatidae</taxon>
        <taxon>Amphimedon</taxon>
    </lineage>
</organism>
<dbReference type="InParanoid" id="A0A1X7THP9"/>
<dbReference type="AlphaFoldDB" id="A0A1X7THP9"/>
<proteinExistence type="predicted"/>
<name>A0A1X7THP9_AMPQE</name>
<accession>A0A1X7THP9</accession>